<feature type="transmembrane region" description="Helical" evidence="2">
    <location>
        <begin position="100"/>
        <end position="121"/>
    </location>
</feature>
<proteinExistence type="predicted"/>
<feature type="compositionally biased region" description="Polar residues" evidence="1">
    <location>
        <begin position="604"/>
        <end position="619"/>
    </location>
</feature>
<feature type="compositionally biased region" description="Low complexity" evidence="1">
    <location>
        <begin position="620"/>
        <end position="636"/>
    </location>
</feature>
<sequence>MAPNPIMIPRKPVPRRSEHHKPRRSSASYWQEPLLGGAILVLLAAAFPLARIWLLSGAGIESSLILWGSRTGSRVFSSIPLWTVLATLNLIYAICSTSWLLHGIFATLCWISVGLTSLFQFPTAAHYARRALRKALGKHPHFIKDKIALFNLPALEIDTEVDGLMVMRGVTISLSSLTLVVHGIELGLKLADDIELAIYVDEVTVRLFRRIEVGDVYANVKGGQFEMTFSGLDDPADDAASVESVFLDDTPLLRAATLGSEGFQDRPKLRETLTGVSYVRDSSARAGFDSVQSFSPDDEIADRQYHDRLTEIRTSSAVYQSRQQVRHKAKSGSGFTVDDEQDMRAAVSAELHGLPSVPHPPSRSVRVTTLQRLSPPYMRRFMHRLPFLLRLLLAPLSYFHPINISSINAAGSGQWVSQLLQQQVFKEYAETNLQLRKLHRRISHWLADANFCLQLADIHGLGQVPLSTSFDIVAYLKFNDVMAYRTEPQSSTIRQVVRLGGADATFTIPSFLLPHHEHIVPPQPTAEDEEELEVEIEESTSLPKAVQTEREFKRTKKDETEITMSVHASLPASCDQSLLNFIAALVKATKIIELEKEVDEVDTASPSSDEPATPTSPTFDNIDSISIASNDSTSTDFRTRSPSKPALPLNSVKDIASFKLLAKNIRQNLKDGTTSNSIKEFARDLHQQTKDGMKKAMVGGLVNDRWIAKLVGKTAAMLQKAQGDVGYSGSIPIALGPYRSESTGEWGTKILP</sequence>
<dbReference type="GeneID" id="54572500"/>
<gene>
    <name evidence="3" type="ORF">M409DRAFT_71558</name>
</gene>
<evidence type="ECO:0000256" key="2">
    <source>
        <dbReference type="SAM" id="Phobius"/>
    </source>
</evidence>
<dbReference type="Proteomes" id="UP000799537">
    <property type="component" value="Unassembled WGS sequence"/>
</dbReference>
<keyword evidence="2" id="KW-0812">Transmembrane</keyword>
<keyword evidence="2" id="KW-1133">Transmembrane helix</keyword>
<keyword evidence="4" id="KW-1185">Reference proteome</keyword>
<feature type="transmembrane region" description="Helical" evidence="2">
    <location>
        <begin position="34"/>
        <end position="54"/>
    </location>
</feature>
<evidence type="ECO:0000313" key="3">
    <source>
        <dbReference type="EMBL" id="KAF2158618.1"/>
    </source>
</evidence>
<protein>
    <submittedName>
        <fullName evidence="3">Uncharacterized protein</fullName>
    </submittedName>
</protein>
<dbReference type="OrthoDB" id="5372451at2759"/>
<keyword evidence="2" id="KW-0472">Membrane</keyword>
<dbReference type="EMBL" id="ML993654">
    <property type="protein sequence ID" value="KAF2158618.1"/>
    <property type="molecule type" value="Genomic_DNA"/>
</dbReference>
<feature type="region of interest" description="Disordered" evidence="1">
    <location>
        <begin position="598"/>
        <end position="645"/>
    </location>
</feature>
<accession>A0A6A6BX57</accession>
<evidence type="ECO:0000256" key="1">
    <source>
        <dbReference type="SAM" id="MobiDB-lite"/>
    </source>
</evidence>
<organism evidence="3 4">
    <name type="scientific">Zasmidium cellare ATCC 36951</name>
    <dbReference type="NCBI Taxonomy" id="1080233"/>
    <lineage>
        <taxon>Eukaryota</taxon>
        <taxon>Fungi</taxon>
        <taxon>Dikarya</taxon>
        <taxon>Ascomycota</taxon>
        <taxon>Pezizomycotina</taxon>
        <taxon>Dothideomycetes</taxon>
        <taxon>Dothideomycetidae</taxon>
        <taxon>Mycosphaerellales</taxon>
        <taxon>Mycosphaerellaceae</taxon>
        <taxon>Zasmidium</taxon>
    </lineage>
</organism>
<name>A0A6A6BX57_ZASCE</name>
<dbReference type="AlphaFoldDB" id="A0A6A6BX57"/>
<reference evidence="3" key="1">
    <citation type="journal article" date="2020" name="Stud. Mycol.">
        <title>101 Dothideomycetes genomes: a test case for predicting lifestyles and emergence of pathogens.</title>
        <authorList>
            <person name="Haridas S."/>
            <person name="Albert R."/>
            <person name="Binder M."/>
            <person name="Bloem J."/>
            <person name="Labutti K."/>
            <person name="Salamov A."/>
            <person name="Andreopoulos B."/>
            <person name="Baker S."/>
            <person name="Barry K."/>
            <person name="Bills G."/>
            <person name="Bluhm B."/>
            <person name="Cannon C."/>
            <person name="Castanera R."/>
            <person name="Culley D."/>
            <person name="Daum C."/>
            <person name="Ezra D."/>
            <person name="Gonzalez J."/>
            <person name="Henrissat B."/>
            <person name="Kuo A."/>
            <person name="Liang C."/>
            <person name="Lipzen A."/>
            <person name="Lutzoni F."/>
            <person name="Magnuson J."/>
            <person name="Mondo S."/>
            <person name="Nolan M."/>
            <person name="Ohm R."/>
            <person name="Pangilinan J."/>
            <person name="Park H.-J."/>
            <person name="Ramirez L."/>
            <person name="Alfaro M."/>
            <person name="Sun H."/>
            <person name="Tritt A."/>
            <person name="Yoshinaga Y."/>
            <person name="Zwiers L.-H."/>
            <person name="Turgeon B."/>
            <person name="Goodwin S."/>
            <person name="Spatafora J."/>
            <person name="Crous P."/>
            <person name="Grigoriev I."/>
        </authorList>
    </citation>
    <scope>NUCLEOTIDE SEQUENCE</scope>
    <source>
        <strain evidence="3">ATCC 36951</strain>
    </source>
</reference>
<evidence type="ECO:0000313" key="4">
    <source>
        <dbReference type="Proteomes" id="UP000799537"/>
    </source>
</evidence>
<feature type="transmembrane region" description="Helical" evidence="2">
    <location>
        <begin position="75"/>
        <end position="94"/>
    </location>
</feature>
<dbReference type="RefSeq" id="XP_033659507.1">
    <property type="nucleotide sequence ID" value="XM_033819228.1"/>
</dbReference>